<proteinExistence type="predicted"/>
<dbReference type="Proteomes" id="UP000010959">
    <property type="component" value="Unassembled WGS sequence"/>
</dbReference>
<comment type="caution">
    <text evidence="1">The sequence shown here is derived from an EMBL/GenBank/DDBJ whole genome shotgun (WGS) entry which is preliminary data.</text>
</comment>
<dbReference type="PATRIC" id="fig|993516.3.peg.6214"/>
<gene>
    <name evidence="1" type="ORF">RBSWK_05797</name>
</gene>
<organism evidence="1">
    <name type="scientific">Rhodopirellula baltica SWK14</name>
    <dbReference type="NCBI Taxonomy" id="993516"/>
    <lineage>
        <taxon>Bacteria</taxon>
        <taxon>Pseudomonadati</taxon>
        <taxon>Planctomycetota</taxon>
        <taxon>Planctomycetia</taxon>
        <taxon>Pirellulales</taxon>
        <taxon>Pirellulaceae</taxon>
        <taxon>Rhodopirellula</taxon>
    </lineage>
</organism>
<accession>L7C8Y2</accession>
<reference evidence="1" key="2">
    <citation type="journal article" date="2013" name="Mar. Genomics">
        <title>Expression of sulfatases in Rhodopirellula baltica and the diversity of sulfatases in the genus Rhodopirellula.</title>
        <authorList>
            <person name="Wegner C.E."/>
            <person name="Richter-Heitmann T."/>
            <person name="Klindworth A."/>
            <person name="Klockow C."/>
            <person name="Richter M."/>
            <person name="Achstetter T."/>
            <person name="Glockner F.O."/>
            <person name="Harder J."/>
        </authorList>
    </citation>
    <scope>NUCLEOTIDE SEQUENCE [LARGE SCALE GENOMIC DNA]</scope>
    <source>
        <strain evidence="1">SWK14</strain>
    </source>
</reference>
<protein>
    <submittedName>
        <fullName evidence="1">Uncharacterized protein</fullName>
    </submittedName>
</protein>
<dbReference type="AlphaFoldDB" id="L7C8Y2"/>
<sequence>MYRSEIQTASFPSSSGFSLMVDLADDAIRQKKNGRQRFVSLCITNRWLGSRNLLRAVMPSTQTCGLSIHRTPSDRR</sequence>
<reference evidence="1" key="1">
    <citation type="submission" date="2012-10" db="EMBL/GenBank/DDBJ databases">
        <title>Draft genome sequences of three Rhodopirellula baltica strains WH47, SWK14 and SH28.</title>
        <authorList>
            <person name="Richter M."/>
            <person name="Richter-Heitmann T."/>
            <person name="Frank C."/>
            <person name="Harder J."/>
            <person name="Glockner F.O."/>
        </authorList>
    </citation>
    <scope>NUCLEOTIDE SEQUENCE</scope>
    <source>
        <strain evidence="1">SWK14</strain>
    </source>
</reference>
<dbReference type="EMBL" id="AMWG01000162">
    <property type="protein sequence ID" value="ELP30280.1"/>
    <property type="molecule type" value="Genomic_DNA"/>
</dbReference>
<evidence type="ECO:0000313" key="1">
    <source>
        <dbReference type="EMBL" id="ELP30280.1"/>
    </source>
</evidence>
<name>L7C8Y2_RHOBT</name>